<keyword evidence="2" id="KW-1185">Reference proteome</keyword>
<organism evidence="1 2">
    <name type="scientific">Pseudoalteromonas agarivorans DSM 14585</name>
    <dbReference type="NCBI Taxonomy" id="1312369"/>
    <lineage>
        <taxon>Bacteria</taxon>
        <taxon>Pseudomonadati</taxon>
        <taxon>Pseudomonadota</taxon>
        <taxon>Gammaproteobacteria</taxon>
        <taxon>Alteromonadales</taxon>
        <taxon>Pseudoalteromonadaceae</taxon>
        <taxon>Pseudoalteromonas</taxon>
    </lineage>
</organism>
<sequence length="42" mass="4635">MIGSALAKNQTHCCKFNYQKSTRPNKKAANVILTSAAWVLIN</sequence>
<reference evidence="1" key="1">
    <citation type="submission" date="2015-03" db="EMBL/GenBank/DDBJ databases">
        <authorList>
            <person name="Xie B.-B."/>
            <person name="Rong J.-C."/>
            <person name="Qin Q.-L."/>
            <person name="Zhang Y.-Z."/>
        </authorList>
    </citation>
    <scope>NUCLEOTIDE SEQUENCE</scope>
    <source>
        <strain evidence="1">DSM 14585</strain>
    </source>
</reference>
<proteinExistence type="predicted"/>
<dbReference type="Proteomes" id="UP000217277">
    <property type="component" value="Chromosome I"/>
</dbReference>
<protein>
    <submittedName>
        <fullName evidence="1">Uncharacterized protein</fullName>
    </submittedName>
</protein>
<gene>
    <name evidence="1" type="ORF">PAGA_a2319</name>
</gene>
<evidence type="ECO:0000313" key="2">
    <source>
        <dbReference type="Proteomes" id="UP000217277"/>
    </source>
</evidence>
<dbReference type="EMBL" id="CP011011">
    <property type="protein sequence ID" value="ATC82606.1"/>
    <property type="molecule type" value="Genomic_DNA"/>
</dbReference>
<accession>A0ACA8DX84</accession>
<evidence type="ECO:0000313" key="1">
    <source>
        <dbReference type="EMBL" id="ATC82606.1"/>
    </source>
</evidence>
<name>A0ACA8DX84_9GAMM</name>